<evidence type="ECO:0000313" key="1">
    <source>
        <dbReference type="EMBL" id="MFN0257447.1"/>
    </source>
</evidence>
<evidence type="ECO:0000313" key="2">
    <source>
        <dbReference type="Proteomes" id="UP001517247"/>
    </source>
</evidence>
<comment type="caution">
    <text evidence="1">The sequence shown here is derived from an EMBL/GenBank/DDBJ whole genome shotgun (WGS) entry which is preliminary data.</text>
</comment>
<proteinExistence type="predicted"/>
<name>A0ABW9JA70_9SPHI</name>
<gene>
    <name evidence="1" type="ORF">E6A44_017790</name>
</gene>
<dbReference type="RefSeq" id="WP_138724530.1">
    <property type="nucleotide sequence ID" value="NZ_SSHJ02000009.1"/>
</dbReference>
<keyword evidence="1" id="KW-0548">Nucleotidyltransferase</keyword>
<dbReference type="EMBL" id="SSHJ02000009">
    <property type="protein sequence ID" value="MFN0257447.1"/>
    <property type="molecule type" value="Genomic_DNA"/>
</dbReference>
<keyword evidence="2" id="KW-1185">Reference proteome</keyword>
<dbReference type="GO" id="GO:0016779">
    <property type="term" value="F:nucleotidyltransferase activity"/>
    <property type="evidence" value="ECO:0007669"/>
    <property type="project" value="UniProtKB-KW"/>
</dbReference>
<accession>A0ABW9JA70</accession>
<sequence>MKTRIMYIENKSGENDLIGDARIGRVTFSKTGKSIHYNGKTFQTLSGRGFKANYFDVETGEHYWISGCKKDGSDRLYGERLPIHIDEDAREGYWTEIRNLPSNLDKKSYKW</sequence>
<organism evidence="1 2">
    <name type="scientific">Pedobacter ureilyticus</name>
    <dbReference type="NCBI Taxonomy" id="1393051"/>
    <lineage>
        <taxon>Bacteria</taxon>
        <taxon>Pseudomonadati</taxon>
        <taxon>Bacteroidota</taxon>
        <taxon>Sphingobacteriia</taxon>
        <taxon>Sphingobacteriales</taxon>
        <taxon>Sphingobacteriaceae</taxon>
        <taxon>Pedobacter</taxon>
    </lineage>
</organism>
<keyword evidence="1" id="KW-0808">Transferase</keyword>
<reference evidence="1 2" key="1">
    <citation type="submission" date="2024-12" db="EMBL/GenBank/DDBJ databases">
        <authorList>
            <person name="Hu S."/>
        </authorList>
    </citation>
    <scope>NUCLEOTIDE SEQUENCE [LARGE SCALE GENOMIC DNA]</scope>
    <source>
        <strain evidence="1 2">THG-T11</strain>
    </source>
</reference>
<dbReference type="Proteomes" id="UP001517247">
    <property type="component" value="Unassembled WGS sequence"/>
</dbReference>
<protein>
    <submittedName>
        <fullName evidence="1">Mannose-1-phosphate guanylyltransferase</fullName>
    </submittedName>
</protein>